<keyword evidence="3 5" id="KW-1133">Transmembrane helix</keyword>
<dbReference type="InterPro" id="IPR056552">
    <property type="entry name" value="Ribonucl_Kappa"/>
</dbReference>
<dbReference type="OrthoDB" id="67317at2759"/>
<dbReference type="GO" id="GO:0016020">
    <property type="term" value="C:membrane"/>
    <property type="evidence" value="ECO:0007669"/>
    <property type="project" value="UniProtKB-SubCell"/>
</dbReference>
<dbReference type="InterPro" id="IPR026770">
    <property type="entry name" value="RNase_K"/>
</dbReference>
<keyword evidence="4 5" id="KW-0472">Membrane</keyword>
<reference evidence="6" key="1">
    <citation type="journal article" date="2014" name="Genome Announc.">
        <title>Genome sequence of the yeast Cyberlindnera fabianii (Hansenula fabianii).</title>
        <authorList>
            <person name="Freel K.C."/>
            <person name="Sarilar V."/>
            <person name="Neuveglise C."/>
            <person name="Devillers H."/>
            <person name="Friedrich A."/>
            <person name="Schacherer J."/>
        </authorList>
    </citation>
    <scope>NUCLEOTIDE SEQUENCE</scope>
    <source>
        <strain evidence="6">YJS4271</strain>
    </source>
</reference>
<feature type="transmembrane region" description="Helical" evidence="5">
    <location>
        <begin position="51"/>
        <end position="75"/>
    </location>
</feature>
<name>A0A061ALK3_CYBFA</name>
<dbReference type="GO" id="GO:0004521">
    <property type="term" value="F:RNA endonuclease activity"/>
    <property type="evidence" value="ECO:0007669"/>
    <property type="project" value="InterPro"/>
</dbReference>
<comment type="subcellular location">
    <subcellularLocation>
        <location evidence="1">Membrane</location>
        <topology evidence="1">Multi-pass membrane protein</topology>
    </subcellularLocation>
</comment>
<evidence type="ECO:0000256" key="2">
    <source>
        <dbReference type="ARBA" id="ARBA00022692"/>
    </source>
</evidence>
<proteinExistence type="predicted"/>
<evidence type="ECO:0000313" key="6">
    <source>
        <dbReference type="EMBL" id="CDR37998.1"/>
    </source>
</evidence>
<evidence type="ECO:0000256" key="5">
    <source>
        <dbReference type="SAM" id="Phobius"/>
    </source>
</evidence>
<gene>
    <name evidence="6" type="ORF">CYFA0S_01e20010g</name>
</gene>
<dbReference type="PhylomeDB" id="A0A061ALK3"/>
<evidence type="ECO:0000256" key="3">
    <source>
        <dbReference type="ARBA" id="ARBA00022989"/>
    </source>
</evidence>
<feature type="transmembrane region" description="Helical" evidence="5">
    <location>
        <begin position="12"/>
        <end position="31"/>
    </location>
</feature>
<accession>A0A061ALK3</accession>
<dbReference type="EMBL" id="LK052886">
    <property type="protein sequence ID" value="CDR37998.1"/>
    <property type="molecule type" value="Genomic_DNA"/>
</dbReference>
<evidence type="ECO:0000256" key="4">
    <source>
        <dbReference type="ARBA" id="ARBA00023136"/>
    </source>
</evidence>
<protein>
    <submittedName>
        <fullName evidence="6">CYFA0S01e20010g1_1</fullName>
    </submittedName>
</protein>
<dbReference type="AlphaFoldDB" id="A0A061ALK3"/>
<dbReference type="PANTHER" id="PTHR31733">
    <property type="entry name" value="RIBONUCLEASE KAPPA"/>
    <property type="match status" value="1"/>
</dbReference>
<keyword evidence="2 5" id="KW-0812">Transmembrane</keyword>
<dbReference type="Pfam" id="PF23489">
    <property type="entry name" value="V-ATPase_su_f"/>
    <property type="match status" value="1"/>
</dbReference>
<evidence type="ECO:0000256" key="1">
    <source>
        <dbReference type="ARBA" id="ARBA00004141"/>
    </source>
</evidence>
<sequence>MQPLVSAGNAWCCTVLSAFGTIILAFIGYLFSSNHESMMGSINDPEDGKAVAHTIYLSALVYLVFFGFCGSQILVHKRVARSRIQL</sequence>
<organism evidence="6">
    <name type="scientific">Cyberlindnera fabianii</name>
    <name type="common">Yeast</name>
    <name type="synonym">Hansenula fabianii</name>
    <dbReference type="NCBI Taxonomy" id="36022"/>
    <lineage>
        <taxon>Eukaryota</taxon>
        <taxon>Fungi</taxon>
        <taxon>Dikarya</taxon>
        <taxon>Ascomycota</taxon>
        <taxon>Saccharomycotina</taxon>
        <taxon>Saccharomycetes</taxon>
        <taxon>Phaffomycetales</taxon>
        <taxon>Phaffomycetaceae</taxon>
        <taxon>Cyberlindnera</taxon>
    </lineage>
</organism>